<dbReference type="PANTHER" id="PTHR47739">
    <property type="entry name" value="TRNA1(VAL) (ADENINE(37)-N6)-METHYLTRANSFERASE"/>
    <property type="match status" value="1"/>
</dbReference>
<feature type="domain" description="Methyltransferase small" evidence="7">
    <location>
        <begin position="31"/>
        <end position="127"/>
    </location>
</feature>
<evidence type="ECO:0000256" key="5">
    <source>
        <dbReference type="ARBA" id="ARBA00022694"/>
    </source>
</evidence>
<evidence type="ECO:0000256" key="3">
    <source>
        <dbReference type="ARBA" id="ARBA00022679"/>
    </source>
</evidence>
<protein>
    <recommendedName>
        <fullName evidence="6">tRNA1(Val) (adenine(37)-N6)-methyltransferase</fullName>
        <ecNumber evidence="6">2.1.1.223</ecNumber>
    </recommendedName>
    <alternativeName>
        <fullName evidence="6">tRNA m6A37 methyltransferase</fullName>
    </alternativeName>
</protein>
<keyword evidence="4 6" id="KW-0949">S-adenosyl-L-methionine</keyword>
<dbReference type="RefSeq" id="WP_025288840.1">
    <property type="nucleotide sequence ID" value="NZ_JACI01000002.1"/>
</dbReference>
<comment type="similarity">
    <text evidence="6">Belongs to the methyltransferase superfamily. tRNA (adenine-N(6)-)-methyltransferase family.</text>
</comment>
<dbReference type="PRINTS" id="PR00507">
    <property type="entry name" value="N12N6MTFRASE"/>
</dbReference>
<dbReference type="InterPro" id="IPR029063">
    <property type="entry name" value="SAM-dependent_MTases_sf"/>
</dbReference>
<dbReference type="PROSITE" id="PS00092">
    <property type="entry name" value="N6_MTASE"/>
    <property type="match status" value="1"/>
</dbReference>
<comment type="subcellular location">
    <subcellularLocation>
        <location evidence="6">Cytoplasm</location>
    </subcellularLocation>
</comment>
<dbReference type="Pfam" id="PF05175">
    <property type="entry name" value="MTS"/>
    <property type="match status" value="1"/>
</dbReference>
<evidence type="ECO:0000313" key="9">
    <source>
        <dbReference type="Proteomes" id="UP000078358"/>
    </source>
</evidence>
<name>A0A179CW83_BIBTR</name>
<reference evidence="8 9" key="1">
    <citation type="submission" date="2014-01" db="EMBL/GenBank/DDBJ databases">
        <authorList>
            <person name="Zuccon D."/>
        </authorList>
    </citation>
    <scope>NUCLEOTIDE SEQUENCE [LARGE SCALE GENOMIC DNA]</scope>
    <source>
        <strain evidence="8 9">Y31</strain>
    </source>
</reference>
<organism evidence="8 9">
    <name type="scientific">Bibersteinia trehalosi Y31</name>
    <dbReference type="NCBI Taxonomy" id="1261658"/>
    <lineage>
        <taxon>Bacteria</taxon>
        <taxon>Pseudomonadati</taxon>
        <taxon>Pseudomonadota</taxon>
        <taxon>Gammaproteobacteria</taxon>
        <taxon>Pasteurellales</taxon>
        <taxon>Pasteurellaceae</taxon>
        <taxon>Bibersteinia</taxon>
    </lineage>
</organism>
<evidence type="ECO:0000256" key="2">
    <source>
        <dbReference type="ARBA" id="ARBA00022603"/>
    </source>
</evidence>
<comment type="function">
    <text evidence="6">Specifically methylates the adenine in position 37 of tRNA(1)(Val) (anticodon cmo5UAC).</text>
</comment>
<dbReference type="HAMAP" id="MF_01872">
    <property type="entry name" value="tRNA_methyltr_YfiC"/>
    <property type="match status" value="1"/>
</dbReference>
<dbReference type="InterPro" id="IPR002052">
    <property type="entry name" value="DNA_methylase_N6_adenine_CS"/>
</dbReference>
<dbReference type="PATRIC" id="fig|1261658.3.peg.994"/>
<dbReference type="InterPro" id="IPR050210">
    <property type="entry name" value="tRNA_Adenine-N(6)_MTase"/>
</dbReference>
<dbReference type="GO" id="GO:0003676">
    <property type="term" value="F:nucleic acid binding"/>
    <property type="evidence" value="ECO:0007669"/>
    <property type="project" value="InterPro"/>
</dbReference>
<dbReference type="PANTHER" id="PTHR47739:SF1">
    <property type="entry name" value="TRNA1(VAL) (ADENINE(37)-N6)-METHYLTRANSFERASE"/>
    <property type="match status" value="1"/>
</dbReference>
<keyword evidence="3 6" id="KW-0808">Transferase</keyword>
<dbReference type="GO" id="GO:0008033">
    <property type="term" value="P:tRNA processing"/>
    <property type="evidence" value="ECO:0007669"/>
    <property type="project" value="UniProtKB-UniRule"/>
</dbReference>
<comment type="caution">
    <text evidence="8">The sequence shown here is derived from an EMBL/GenBank/DDBJ whole genome shotgun (WGS) entry which is preliminary data.</text>
</comment>
<keyword evidence="1 6" id="KW-0963">Cytoplasm</keyword>
<dbReference type="CDD" id="cd02440">
    <property type="entry name" value="AdoMet_MTases"/>
    <property type="match status" value="1"/>
</dbReference>
<proteinExistence type="inferred from homology"/>
<accession>A0A179CW83</accession>
<evidence type="ECO:0000256" key="4">
    <source>
        <dbReference type="ARBA" id="ARBA00022691"/>
    </source>
</evidence>
<keyword evidence="5 6" id="KW-0819">tRNA processing</keyword>
<dbReference type="InterPro" id="IPR022882">
    <property type="entry name" value="tRNA_adenine-N6_MeTrfase"/>
</dbReference>
<dbReference type="AlphaFoldDB" id="A0A179CW83"/>
<dbReference type="InterPro" id="IPR007848">
    <property type="entry name" value="Small_mtfrase_dom"/>
</dbReference>
<evidence type="ECO:0000313" key="8">
    <source>
        <dbReference type="EMBL" id="OAQ13788.1"/>
    </source>
</evidence>
<evidence type="ECO:0000256" key="6">
    <source>
        <dbReference type="HAMAP-Rule" id="MF_01872"/>
    </source>
</evidence>
<dbReference type="SUPFAM" id="SSF53335">
    <property type="entry name" value="S-adenosyl-L-methionine-dependent methyltransferases"/>
    <property type="match status" value="1"/>
</dbReference>
<gene>
    <name evidence="8" type="ORF">F480_05030</name>
</gene>
<dbReference type="GO" id="GO:0032259">
    <property type="term" value="P:methylation"/>
    <property type="evidence" value="ECO:0007669"/>
    <property type="project" value="UniProtKB-KW"/>
</dbReference>
<dbReference type="Proteomes" id="UP000078358">
    <property type="component" value="Unassembled WGS sequence"/>
</dbReference>
<dbReference type="GO" id="GO:0005737">
    <property type="term" value="C:cytoplasm"/>
    <property type="evidence" value="ECO:0007669"/>
    <property type="project" value="UniProtKB-SubCell"/>
</dbReference>
<evidence type="ECO:0000256" key="1">
    <source>
        <dbReference type="ARBA" id="ARBA00022490"/>
    </source>
</evidence>
<comment type="catalytic activity">
    <reaction evidence="6">
        <text>adenosine(37) in tRNA1(Val) + S-adenosyl-L-methionine = N(6)-methyladenosine(37) in tRNA1(Val) + S-adenosyl-L-homocysteine + H(+)</text>
        <dbReference type="Rhea" id="RHEA:43160"/>
        <dbReference type="Rhea" id="RHEA-COMP:10369"/>
        <dbReference type="Rhea" id="RHEA-COMP:10370"/>
        <dbReference type="ChEBI" id="CHEBI:15378"/>
        <dbReference type="ChEBI" id="CHEBI:57856"/>
        <dbReference type="ChEBI" id="CHEBI:59789"/>
        <dbReference type="ChEBI" id="CHEBI:74411"/>
        <dbReference type="ChEBI" id="CHEBI:74449"/>
        <dbReference type="EC" id="2.1.1.223"/>
    </reaction>
</comment>
<dbReference type="GO" id="GO:0016430">
    <property type="term" value="F:tRNA (adenine-N6)-methyltransferase activity"/>
    <property type="evidence" value="ECO:0007669"/>
    <property type="project" value="UniProtKB-UniRule"/>
</dbReference>
<keyword evidence="2 6" id="KW-0489">Methyltransferase</keyword>
<evidence type="ECO:0000259" key="7">
    <source>
        <dbReference type="Pfam" id="PF05175"/>
    </source>
</evidence>
<dbReference type="EMBL" id="JACI01000002">
    <property type="protein sequence ID" value="OAQ13788.1"/>
    <property type="molecule type" value="Genomic_DNA"/>
</dbReference>
<dbReference type="Gene3D" id="3.40.50.150">
    <property type="entry name" value="Vaccinia Virus protein VP39"/>
    <property type="match status" value="1"/>
</dbReference>
<dbReference type="EC" id="2.1.1.223" evidence="6"/>
<sequence length="233" mass="25839">MKPSGFQFKQFFIAHDKCAMKVNTDGILLGSIADIHNANTILDLGTGTGLVAIMLAQRSNAWITALEIEPNAFQQAVENAQNSAFSPRICIQQQDILTFASEQKFDLIVANPPYFEHSLSAKTAERNLARAVAGSHFAWLKIAAQQLNPLGKISFILPADMAEKLISQSSLLGLYCVEQWQIATKTGKSVKRIVATFSRNQSACQIHQLDIYDHTHQYSAAFKALTQDFYLNF</sequence>